<dbReference type="OrthoDB" id="2789670at2759"/>
<keyword evidence="9" id="KW-1185">Reference proteome</keyword>
<keyword evidence="3" id="KW-0479">Metal-binding</keyword>
<dbReference type="GO" id="GO:0016705">
    <property type="term" value="F:oxidoreductase activity, acting on paired donors, with incorporation or reduction of molecular oxygen"/>
    <property type="evidence" value="ECO:0007669"/>
    <property type="project" value="InterPro"/>
</dbReference>
<dbReference type="AlphaFoldDB" id="A0A2G9H489"/>
<dbReference type="EMBL" id="NKXS01002709">
    <property type="protein sequence ID" value="PIN12337.1"/>
    <property type="molecule type" value="Genomic_DNA"/>
</dbReference>
<dbReference type="STRING" id="429701.A0A2G9H489"/>
<sequence length="352" mass="40211">MDSSIQLLLTILSCVFAFVLFVYFYNQLRKPNKNQIPRAGGALPVIGHLHLFGGKQLIHRALGSMADKYGPAFAIRLGSQEHLVVSSWEIAKECFTTHDKVFSDRPQLTATKILGYNFAMFGLAPYGSYWRDVRKIVTLELLSHRRIEMLHPIRATEVQASLKSIYDSWVAKQNLKQPVLVEMKQWFSNVLLNTAVQTVGGKRFIGDAHKHKKVMRDFLYFFGVFVLSDAIPALKWLDLQGHEKAMKKIAKKLDDLLEEWLEEHKQRRRISGENKEAQDFMDVMLNLLKDSDFADFDADTVNKATCLNLVLAGSDTMVIALTWALSLLLNNPDELKKAQEELDTYVSRDRHV</sequence>
<keyword evidence="4" id="KW-0560">Oxidoreductase</keyword>
<evidence type="ECO:0008006" key="10">
    <source>
        <dbReference type="Google" id="ProtNLM"/>
    </source>
</evidence>
<evidence type="ECO:0000313" key="9">
    <source>
        <dbReference type="Proteomes" id="UP000231279"/>
    </source>
</evidence>
<evidence type="ECO:0000313" key="8">
    <source>
        <dbReference type="EMBL" id="PIN12337.1"/>
    </source>
</evidence>
<evidence type="ECO:0000256" key="6">
    <source>
        <dbReference type="ARBA" id="ARBA00023033"/>
    </source>
</evidence>
<dbReference type="InterPro" id="IPR002401">
    <property type="entry name" value="Cyt_P450_E_grp-I"/>
</dbReference>
<dbReference type="Proteomes" id="UP000231279">
    <property type="component" value="Unassembled WGS sequence"/>
</dbReference>
<feature type="transmembrane region" description="Helical" evidence="7">
    <location>
        <begin position="309"/>
        <end position="329"/>
    </location>
</feature>
<dbReference type="Pfam" id="PF00067">
    <property type="entry name" value="p450"/>
    <property type="match status" value="1"/>
</dbReference>
<comment type="caution">
    <text evidence="8">The sequence shown here is derived from an EMBL/GenBank/DDBJ whole genome shotgun (WGS) entry which is preliminary data.</text>
</comment>
<dbReference type="InterPro" id="IPR001128">
    <property type="entry name" value="Cyt_P450"/>
</dbReference>
<keyword evidence="2" id="KW-0349">Heme</keyword>
<dbReference type="InterPro" id="IPR036396">
    <property type="entry name" value="Cyt_P450_sf"/>
</dbReference>
<keyword evidence="7" id="KW-1133">Transmembrane helix</keyword>
<dbReference type="GO" id="GO:0016020">
    <property type="term" value="C:membrane"/>
    <property type="evidence" value="ECO:0007669"/>
    <property type="project" value="UniProtKB-SubCell"/>
</dbReference>
<proteinExistence type="predicted"/>
<feature type="transmembrane region" description="Helical" evidence="7">
    <location>
        <begin position="6"/>
        <end position="25"/>
    </location>
</feature>
<dbReference type="PRINTS" id="PR00463">
    <property type="entry name" value="EP450I"/>
</dbReference>
<evidence type="ECO:0000256" key="1">
    <source>
        <dbReference type="ARBA" id="ARBA00004167"/>
    </source>
</evidence>
<feature type="transmembrane region" description="Helical" evidence="7">
    <location>
        <begin position="218"/>
        <end position="237"/>
    </location>
</feature>
<keyword evidence="7" id="KW-0812">Transmembrane</keyword>
<accession>A0A2G9H489</accession>
<dbReference type="GO" id="GO:0005506">
    <property type="term" value="F:iron ion binding"/>
    <property type="evidence" value="ECO:0007669"/>
    <property type="project" value="InterPro"/>
</dbReference>
<reference evidence="9" key="1">
    <citation type="journal article" date="2018" name="Gigascience">
        <title>Genome assembly of the Pink Ipe (Handroanthus impetiginosus, Bignoniaceae), a highly valued, ecologically keystone Neotropical timber forest tree.</title>
        <authorList>
            <person name="Silva-Junior O.B."/>
            <person name="Grattapaglia D."/>
            <person name="Novaes E."/>
            <person name="Collevatti R.G."/>
        </authorList>
    </citation>
    <scope>NUCLEOTIDE SEQUENCE [LARGE SCALE GENOMIC DNA]</scope>
    <source>
        <strain evidence="9">cv. UFG-1</strain>
    </source>
</reference>
<evidence type="ECO:0000256" key="4">
    <source>
        <dbReference type="ARBA" id="ARBA00023002"/>
    </source>
</evidence>
<dbReference type="GO" id="GO:0004497">
    <property type="term" value="F:monooxygenase activity"/>
    <property type="evidence" value="ECO:0007669"/>
    <property type="project" value="UniProtKB-KW"/>
</dbReference>
<dbReference type="Gene3D" id="1.10.630.10">
    <property type="entry name" value="Cytochrome P450"/>
    <property type="match status" value="1"/>
</dbReference>
<protein>
    <recommendedName>
        <fullName evidence="10">Cytochrome P450 CYP2 subfamily</fullName>
    </recommendedName>
</protein>
<keyword evidence="6" id="KW-0503">Monooxygenase</keyword>
<comment type="subcellular location">
    <subcellularLocation>
        <location evidence="1">Membrane</location>
        <topology evidence="1">Single-pass membrane protein</topology>
    </subcellularLocation>
</comment>
<evidence type="ECO:0000256" key="5">
    <source>
        <dbReference type="ARBA" id="ARBA00023004"/>
    </source>
</evidence>
<keyword evidence="5" id="KW-0408">Iron</keyword>
<evidence type="ECO:0000256" key="7">
    <source>
        <dbReference type="SAM" id="Phobius"/>
    </source>
</evidence>
<name>A0A2G9H489_9LAMI</name>
<dbReference type="InterPro" id="IPR050651">
    <property type="entry name" value="Plant_Cytochrome_P450_Monoox"/>
</dbReference>
<dbReference type="PANTHER" id="PTHR47947">
    <property type="entry name" value="CYTOCHROME P450 82C3-RELATED"/>
    <property type="match status" value="1"/>
</dbReference>
<dbReference type="PANTHER" id="PTHR47947:SF29">
    <property type="entry name" value="CYTOCHROME P450 CYP82D47-LIKE"/>
    <property type="match status" value="1"/>
</dbReference>
<evidence type="ECO:0000256" key="2">
    <source>
        <dbReference type="ARBA" id="ARBA00022617"/>
    </source>
</evidence>
<keyword evidence="7" id="KW-0472">Membrane</keyword>
<evidence type="ECO:0000256" key="3">
    <source>
        <dbReference type="ARBA" id="ARBA00022723"/>
    </source>
</evidence>
<organism evidence="8 9">
    <name type="scientific">Handroanthus impetiginosus</name>
    <dbReference type="NCBI Taxonomy" id="429701"/>
    <lineage>
        <taxon>Eukaryota</taxon>
        <taxon>Viridiplantae</taxon>
        <taxon>Streptophyta</taxon>
        <taxon>Embryophyta</taxon>
        <taxon>Tracheophyta</taxon>
        <taxon>Spermatophyta</taxon>
        <taxon>Magnoliopsida</taxon>
        <taxon>eudicotyledons</taxon>
        <taxon>Gunneridae</taxon>
        <taxon>Pentapetalae</taxon>
        <taxon>asterids</taxon>
        <taxon>lamiids</taxon>
        <taxon>Lamiales</taxon>
        <taxon>Bignoniaceae</taxon>
        <taxon>Crescentiina</taxon>
        <taxon>Tabebuia alliance</taxon>
        <taxon>Handroanthus</taxon>
    </lineage>
</organism>
<dbReference type="GO" id="GO:0020037">
    <property type="term" value="F:heme binding"/>
    <property type="evidence" value="ECO:0007669"/>
    <property type="project" value="InterPro"/>
</dbReference>
<dbReference type="SUPFAM" id="SSF48264">
    <property type="entry name" value="Cytochrome P450"/>
    <property type="match status" value="1"/>
</dbReference>
<gene>
    <name evidence="8" type="ORF">CDL12_15056</name>
</gene>